<feature type="transmembrane region" description="Helical" evidence="9">
    <location>
        <begin position="196"/>
        <end position="214"/>
    </location>
</feature>
<dbReference type="GO" id="GO:0015250">
    <property type="term" value="F:water channel activity"/>
    <property type="evidence" value="ECO:0007669"/>
    <property type="project" value="TreeGrafter"/>
</dbReference>
<keyword evidence="6 9" id="KW-1133">Transmembrane helix</keyword>
<evidence type="ECO:0000256" key="2">
    <source>
        <dbReference type="ARBA" id="ARBA00006175"/>
    </source>
</evidence>
<feature type="transmembrane region" description="Helical" evidence="9">
    <location>
        <begin position="117"/>
        <end position="140"/>
    </location>
</feature>
<reference evidence="10 11" key="1">
    <citation type="submission" date="2016-02" db="EMBL/GenBank/DDBJ databases">
        <title>Draft genome sequence of the strain BR 10247T Bradyrhizobium neotropicale isolated from nodules of Centrolobium paraense.</title>
        <authorList>
            <person name="Simoes-Araujo J.L."/>
            <person name="Barauna A.C."/>
            <person name="Silva K."/>
            <person name="Zilli J.E."/>
        </authorList>
    </citation>
    <scope>NUCLEOTIDE SEQUENCE [LARGE SCALE GENOMIC DNA]</scope>
    <source>
        <strain evidence="10 11">BR 10247</strain>
    </source>
</reference>
<evidence type="ECO:0000313" key="10">
    <source>
        <dbReference type="EMBL" id="OAF18742.1"/>
    </source>
</evidence>
<keyword evidence="4" id="KW-1003">Cell membrane</keyword>
<dbReference type="PROSITE" id="PS00221">
    <property type="entry name" value="MIP"/>
    <property type="match status" value="1"/>
</dbReference>
<comment type="subcellular location">
    <subcellularLocation>
        <location evidence="1">Cell membrane</location>
        <topology evidence="1">Multi-pass membrane protein</topology>
    </subcellularLocation>
</comment>
<dbReference type="InterPro" id="IPR023271">
    <property type="entry name" value="Aquaporin-like"/>
</dbReference>
<dbReference type="NCBIfam" id="TIGR00861">
    <property type="entry name" value="MIP"/>
    <property type="match status" value="1"/>
</dbReference>
<dbReference type="PANTHER" id="PTHR19139:SF199">
    <property type="entry name" value="MIP17260P"/>
    <property type="match status" value="1"/>
</dbReference>
<evidence type="ECO:0000256" key="3">
    <source>
        <dbReference type="ARBA" id="ARBA00022448"/>
    </source>
</evidence>
<evidence type="ECO:0000256" key="8">
    <source>
        <dbReference type="RuleBase" id="RU000477"/>
    </source>
</evidence>
<evidence type="ECO:0000256" key="7">
    <source>
        <dbReference type="ARBA" id="ARBA00023136"/>
    </source>
</evidence>
<organism evidence="10 11">
    <name type="scientific">Bradyrhizobium neotropicale</name>
    <dbReference type="NCBI Taxonomy" id="1497615"/>
    <lineage>
        <taxon>Bacteria</taxon>
        <taxon>Pseudomonadati</taxon>
        <taxon>Pseudomonadota</taxon>
        <taxon>Alphaproteobacteria</taxon>
        <taxon>Hyphomicrobiales</taxon>
        <taxon>Nitrobacteraceae</taxon>
        <taxon>Bradyrhizobium</taxon>
    </lineage>
</organism>
<keyword evidence="7 9" id="KW-0472">Membrane</keyword>
<dbReference type="Pfam" id="PF00230">
    <property type="entry name" value="MIP"/>
    <property type="match status" value="1"/>
</dbReference>
<dbReference type="InterPro" id="IPR000425">
    <property type="entry name" value="MIP"/>
</dbReference>
<dbReference type="PROSITE" id="PS51257">
    <property type="entry name" value="PROKAR_LIPOPROTEIN"/>
    <property type="match status" value="1"/>
</dbReference>
<evidence type="ECO:0000256" key="5">
    <source>
        <dbReference type="ARBA" id="ARBA00022692"/>
    </source>
</evidence>
<feature type="transmembrane region" description="Helical" evidence="9">
    <location>
        <begin position="76"/>
        <end position="97"/>
    </location>
</feature>
<protein>
    <submittedName>
        <fullName evidence="10">Aquaporin</fullName>
    </submittedName>
</protein>
<dbReference type="PANTHER" id="PTHR19139">
    <property type="entry name" value="AQUAPORIN TRANSPORTER"/>
    <property type="match status" value="1"/>
</dbReference>
<dbReference type="AlphaFoldDB" id="A0A176ZFP9"/>
<sequence>MRKYVAEFIGTFALVFFGCATVIFMRTEVGLLGVAFAFGLSVVAMAYSIGHISGAHLNPAVSLGVLVAGRMSPRDFSGYIVAQFMGGIAAAAVLYLIAEGKVGGYDVAANGFAQNGWGQYGVLSAFVFEAAATFLFLTVILGATQKGAASIYAGLVIGLTLVAIHLAGIAVSGASVNPARSFGPALFAGPDALSQVWLYFVAPCVGAAVSGYAFKAGVTREMVATA</sequence>
<dbReference type="InterPro" id="IPR022357">
    <property type="entry name" value="MIP_CS"/>
</dbReference>
<dbReference type="Proteomes" id="UP000077173">
    <property type="component" value="Unassembled WGS sequence"/>
</dbReference>
<comment type="similarity">
    <text evidence="2 8">Belongs to the MIP/aquaporin (TC 1.A.8) family.</text>
</comment>
<evidence type="ECO:0000256" key="1">
    <source>
        <dbReference type="ARBA" id="ARBA00004651"/>
    </source>
</evidence>
<keyword evidence="3 8" id="KW-0813">Transport</keyword>
<feature type="transmembrane region" description="Helical" evidence="9">
    <location>
        <begin position="152"/>
        <end position="176"/>
    </location>
</feature>
<evidence type="ECO:0000256" key="6">
    <source>
        <dbReference type="ARBA" id="ARBA00022989"/>
    </source>
</evidence>
<feature type="transmembrane region" description="Helical" evidence="9">
    <location>
        <begin position="5"/>
        <end position="25"/>
    </location>
</feature>
<dbReference type="EMBL" id="LSEF01000032">
    <property type="protein sequence ID" value="OAF18742.1"/>
    <property type="molecule type" value="Genomic_DNA"/>
</dbReference>
<evidence type="ECO:0000256" key="4">
    <source>
        <dbReference type="ARBA" id="ARBA00022475"/>
    </source>
</evidence>
<gene>
    <name evidence="10" type="ORF">AXW67_02590</name>
</gene>
<comment type="caution">
    <text evidence="10">The sequence shown here is derived from an EMBL/GenBank/DDBJ whole genome shotgun (WGS) entry which is preliminary data.</text>
</comment>
<proteinExistence type="inferred from homology"/>
<dbReference type="InterPro" id="IPR034294">
    <property type="entry name" value="Aquaporin_transptr"/>
</dbReference>
<dbReference type="GO" id="GO:0005886">
    <property type="term" value="C:plasma membrane"/>
    <property type="evidence" value="ECO:0007669"/>
    <property type="project" value="UniProtKB-SubCell"/>
</dbReference>
<evidence type="ECO:0000256" key="9">
    <source>
        <dbReference type="SAM" id="Phobius"/>
    </source>
</evidence>
<dbReference type="PRINTS" id="PR00783">
    <property type="entry name" value="MINTRINSICP"/>
</dbReference>
<dbReference type="SUPFAM" id="SSF81338">
    <property type="entry name" value="Aquaporin-like"/>
    <property type="match status" value="1"/>
</dbReference>
<name>A0A176ZFP9_9BRAD</name>
<keyword evidence="5 8" id="KW-0812">Transmembrane</keyword>
<evidence type="ECO:0000313" key="11">
    <source>
        <dbReference type="Proteomes" id="UP000077173"/>
    </source>
</evidence>
<dbReference type="RefSeq" id="WP_063677413.1">
    <property type="nucleotide sequence ID" value="NZ_LSEF01000032.1"/>
</dbReference>
<accession>A0A176ZFP9</accession>
<dbReference type="Gene3D" id="1.20.1080.10">
    <property type="entry name" value="Glycerol uptake facilitator protein"/>
    <property type="match status" value="1"/>
</dbReference>
<keyword evidence="11" id="KW-1185">Reference proteome</keyword>